<evidence type="ECO:0000313" key="8">
    <source>
        <dbReference type="EMBL" id="GBR74619.1"/>
    </source>
</evidence>
<reference evidence="8 9" key="1">
    <citation type="journal article" date="2019" name="ISME J.">
        <title>Genome analyses of uncultured TG2/ZB3 bacteria in 'Margulisbacteria' specifically attached to ectosymbiotic spirochetes of protists in the termite gut.</title>
        <authorList>
            <person name="Utami Y.D."/>
            <person name="Kuwahara H."/>
            <person name="Igai K."/>
            <person name="Murakami T."/>
            <person name="Sugaya K."/>
            <person name="Morikawa T."/>
            <person name="Nagura Y."/>
            <person name="Yuki M."/>
            <person name="Deevong P."/>
            <person name="Inoue T."/>
            <person name="Kihara K."/>
            <person name="Lo N."/>
            <person name="Yamada A."/>
            <person name="Ohkuma M."/>
            <person name="Hongoh Y."/>
        </authorList>
    </citation>
    <scope>NUCLEOTIDE SEQUENCE [LARGE SCALE GENOMIC DNA]</scope>
    <source>
        <strain evidence="8">NkOx7-01</strain>
    </source>
</reference>
<dbReference type="NCBIfam" id="TIGR00336">
    <property type="entry name" value="pyrE"/>
    <property type="match status" value="1"/>
</dbReference>
<evidence type="ECO:0000256" key="2">
    <source>
        <dbReference type="ARBA" id="ARBA00011971"/>
    </source>
</evidence>
<keyword evidence="3 6" id="KW-0328">Glycosyltransferase</keyword>
<feature type="domain" description="Phosphoribosyltransferase" evidence="7">
    <location>
        <begin position="61"/>
        <end position="156"/>
    </location>
</feature>
<feature type="binding site" evidence="6">
    <location>
        <position position="148"/>
    </location>
    <ligand>
        <name>orotate</name>
        <dbReference type="ChEBI" id="CHEBI:30839"/>
    </ligand>
</feature>
<dbReference type="CDD" id="cd06223">
    <property type="entry name" value="PRTases_typeI"/>
    <property type="match status" value="1"/>
</dbReference>
<feature type="binding site" evidence="6">
    <location>
        <position position="94"/>
    </location>
    <ligand>
        <name>5-phospho-alpha-D-ribose 1-diphosphate</name>
        <dbReference type="ChEBI" id="CHEBI:58017"/>
        <note>ligand shared between dimeric partners</note>
    </ligand>
</feature>
<keyword evidence="9" id="KW-1185">Reference proteome</keyword>
<comment type="pathway">
    <text evidence="1 6">Pyrimidine metabolism; UMP biosynthesis via de novo pathway; UMP from orotate: step 1/2.</text>
</comment>
<feature type="binding site" description="in other chain" evidence="6">
    <location>
        <position position="23"/>
    </location>
    <ligand>
        <name>5-phospho-alpha-D-ribose 1-diphosphate</name>
        <dbReference type="ChEBI" id="CHEBI:58017"/>
        <note>ligand shared between dimeric partners</note>
    </ligand>
</feature>
<dbReference type="Gene3D" id="3.40.50.2020">
    <property type="match status" value="1"/>
</dbReference>
<comment type="caution">
    <text evidence="6">Lacks conserved residue(s) required for the propagation of feature annotation.</text>
</comment>
<organism evidence="8 9">
    <name type="scientific">Termititenax aidoneus</name>
    <dbReference type="NCBI Taxonomy" id="2218524"/>
    <lineage>
        <taxon>Bacteria</taxon>
        <taxon>Bacillati</taxon>
        <taxon>Candidatus Margulisiibacteriota</taxon>
        <taxon>Candidatus Termititenacia</taxon>
        <taxon>Candidatus Termititenacales</taxon>
        <taxon>Candidatus Termititenacaceae</taxon>
        <taxon>Candidatus Termititenax</taxon>
    </lineage>
</organism>
<proteinExistence type="inferred from homology"/>
<dbReference type="GO" id="GO:0004588">
    <property type="term" value="F:orotate phosphoribosyltransferase activity"/>
    <property type="evidence" value="ECO:0007669"/>
    <property type="project" value="UniProtKB-UniRule"/>
</dbReference>
<dbReference type="HAMAP" id="MF_01208">
    <property type="entry name" value="PyrE"/>
    <property type="match status" value="1"/>
</dbReference>
<dbReference type="InterPro" id="IPR029057">
    <property type="entry name" value="PRTase-like"/>
</dbReference>
<dbReference type="EMBL" id="BGZN01000060">
    <property type="protein sequence ID" value="GBR74619.1"/>
    <property type="molecule type" value="Genomic_DNA"/>
</dbReference>
<evidence type="ECO:0000256" key="6">
    <source>
        <dbReference type="HAMAP-Rule" id="MF_01208"/>
    </source>
</evidence>
<feature type="binding site" description="in other chain" evidence="6">
    <location>
        <begin position="116"/>
        <end position="124"/>
    </location>
    <ligand>
        <name>5-phospho-alpha-D-ribose 1-diphosphate</name>
        <dbReference type="ChEBI" id="CHEBI:58017"/>
        <note>ligand shared between dimeric partners</note>
    </ligand>
</feature>
<dbReference type="InterPro" id="IPR004467">
    <property type="entry name" value="Or_phspho_trans_dom"/>
</dbReference>
<dbReference type="InterPro" id="IPR023031">
    <property type="entry name" value="OPRT"/>
</dbReference>
<dbReference type="SUPFAM" id="SSF53271">
    <property type="entry name" value="PRTase-like"/>
    <property type="match status" value="1"/>
</dbReference>
<dbReference type="GO" id="GO:0019856">
    <property type="term" value="P:pyrimidine nucleobase biosynthetic process"/>
    <property type="evidence" value="ECO:0007669"/>
    <property type="project" value="TreeGrafter"/>
</dbReference>
<gene>
    <name evidence="6 8" type="primary">pyrE</name>
    <name evidence="8" type="ORF">NO1_1763</name>
</gene>
<sequence length="174" mass="18936">MNKAELAKRIKEVAFLEGDFVLRSGKHSKYYVDKYLFGTKPDILKSLAVELTKILPPLESFDRLAGPELGAVTITSVLACTINKPFVLVRKAAKGYGTDKIFEGELHKGEKVVLIEDILTTAGAALSAAERLRDYGVEIVKIIGVVDREEGAAENIAKAGFQMDALLKKSDLGI</sequence>
<comment type="subunit">
    <text evidence="6">Homodimer.</text>
</comment>
<dbReference type="InterPro" id="IPR000836">
    <property type="entry name" value="PRTase_dom"/>
</dbReference>
<feature type="binding site" evidence="6">
    <location>
        <position position="120"/>
    </location>
    <ligand>
        <name>orotate</name>
        <dbReference type="ChEBI" id="CHEBI:30839"/>
    </ligand>
</feature>
<evidence type="ECO:0000313" key="9">
    <source>
        <dbReference type="Proteomes" id="UP000269352"/>
    </source>
</evidence>
<protein>
    <recommendedName>
        <fullName evidence="2 6">Orotate phosphoribosyltransferase</fullName>
        <shortName evidence="6">OPRT</shortName>
        <shortName evidence="6">OPRTase</shortName>
        <ecNumber evidence="2 6">2.4.2.10</ecNumber>
    </recommendedName>
</protein>
<feature type="binding site" description="in other chain" evidence="6">
    <location>
        <position position="91"/>
    </location>
    <ligand>
        <name>5-phospho-alpha-D-ribose 1-diphosphate</name>
        <dbReference type="ChEBI" id="CHEBI:58017"/>
        <note>ligand shared between dimeric partners</note>
    </ligand>
</feature>
<dbReference type="Proteomes" id="UP000269352">
    <property type="component" value="Unassembled WGS sequence"/>
</dbReference>
<dbReference type="PANTHER" id="PTHR19278:SF9">
    <property type="entry name" value="URIDINE 5'-MONOPHOSPHATE SYNTHASE"/>
    <property type="match status" value="1"/>
</dbReference>
<comment type="caution">
    <text evidence="8">The sequence shown here is derived from an EMBL/GenBank/DDBJ whole genome shotgun (WGS) entry which is preliminary data.</text>
</comment>
<feature type="binding site" evidence="6">
    <location>
        <position position="90"/>
    </location>
    <ligand>
        <name>5-phospho-alpha-D-ribose 1-diphosphate</name>
        <dbReference type="ChEBI" id="CHEBI:58017"/>
        <note>ligand shared between dimeric partners</note>
    </ligand>
</feature>
<dbReference type="Pfam" id="PF00156">
    <property type="entry name" value="Pribosyltran"/>
    <property type="match status" value="1"/>
</dbReference>
<comment type="similarity">
    <text evidence="6">Belongs to the purine/pyrimidine phosphoribosyltransferase family. PyrE subfamily.</text>
</comment>
<comment type="cofactor">
    <cofactor evidence="6">
        <name>Mg(2+)</name>
        <dbReference type="ChEBI" id="CHEBI:18420"/>
    </cofactor>
</comment>
<keyword evidence="6" id="KW-0460">Magnesium</keyword>
<evidence type="ECO:0000256" key="4">
    <source>
        <dbReference type="ARBA" id="ARBA00022679"/>
    </source>
</evidence>
<comment type="catalytic activity">
    <reaction evidence="6">
        <text>orotidine 5'-phosphate + diphosphate = orotate + 5-phospho-alpha-D-ribose 1-diphosphate</text>
        <dbReference type="Rhea" id="RHEA:10380"/>
        <dbReference type="ChEBI" id="CHEBI:30839"/>
        <dbReference type="ChEBI" id="CHEBI:33019"/>
        <dbReference type="ChEBI" id="CHEBI:57538"/>
        <dbReference type="ChEBI" id="CHEBI:58017"/>
        <dbReference type="EC" id="2.4.2.10"/>
    </reaction>
</comment>
<dbReference type="GO" id="GO:0000287">
    <property type="term" value="F:magnesium ion binding"/>
    <property type="evidence" value="ECO:0007669"/>
    <property type="project" value="UniProtKB-UniRule"/>
</dbReference>
<keyword evidence="5 6" id="KW-0665">Pyrimidine biosynthesis</keyword>
<evidence type="ECO:0000256" key="3">
    <source>
        <dbReference type="ARBA" id="ARBA00022676"/>
    </source>
</evidence>
<keyword evidence="4 6" id="KW-0808">Transferase</keyword>
<dbReference type="AlphaFoldDB" id="A0A388TCM7"/>
<name>A0A388TCM7_TERA1</name>
<comment type="function">
    <text evidence="6">Catalyzes the transfer of a ribosyl phosphate group from 5-phosphoribose 1-diphosphate to orotate, leading to the formation of orotidine monophosphate (OMP).</text>
</comment>
<dbReference type="GO" id="GO:0044205">
    <property type="term" value="P:'de novo' UMP biosynthetic process"/>
    <property type="evidence" value="ECO:0007669"/>
    <property type="project" value="UniProtKB-UniRule"/>
</dbReference>
<evidence type="ECO:0000256" key="5">
    <source>
        <dbReference type="ARBA" id="ARBA00022975"/>
    </source>
</evidence>
<evidence type="ECO:0000256" key="1">
    <source>
        <dbReference type="ARBA" id="ARBA00004889"/>
    </source>
</evidence>
<dbReference type="EC" id="2.4.2.10" evidence="2 6"/>
<dbReference type="UniPathway" id="UPA00070">
    <property type="reaction ID" value="UER00119"/>
</dbReference>
<accession>A0A388TCM7</accession>
<dbReference type="PANTHER" id="PTHR19278">
    <property type="entry name" value="OROTATE PHOSPHORIBOSYLTRANSFERASE"/>
    <property type="match status" value="1"/>
</dbReference>
<evidence type="ECO:0000259" key="7">
    <source>
        <dbReference type="Pfam" id="PF00156"/>
    </source>
</evidence>